<reference evidence="2 3" key="1">
    <citation type="journal article" date="2013" name="PLoS ONE">
        <title>Predicting the Proteins of Angomonas deanei, Strigomonas culicis and Their Respective Endosymbionts Reveals New Aspects of the Trypanosomatidae Family.</title>
        <authorList>
            <person name="Motta M.C."/>
            <person name="Martins A.C."/>
            <person name="de Souza S.S."/>
            <person name="Catta-Preta C.M."/>
            <person name="Silva R."/>
            <person name="Klein C.C."/>
            <person name="de Almeida L.G."/>
            <person name="de Lima Cunha O."/>
            <person name="Ciapina L.P."/>
            <person name="Brocchi M."/>
            <person name="Colabardini A.C."/>
            <person name="de Araujo Lima B."/>
            <person name="Machado C.R."/>
            <person name="de Almeida Soares C.M."/>
            <person name="Probst C.M."/>
            <person name="de Menezes C.B."/>
            <person name="Thompson C.E."/>
            <person name="Bartholomeu D.C."/>
            <person name="Gradia D.F."/>
            <person name="Pavoni D.P."/>
            <person name="Grisard E.C."/>
            <person name="Fantinatti-Garboggini F."/>
            <person name="Marchini F.K."/>
            <person name="Rodrigues-Luiz G.F."/>
            <person name="Wagner G."/>
            <person name="Goldman G.H."/>
            <person name="Fietto J.L."/>
            <person name="Elias M.C."/>
            <person name="Goldman M.H."/>
            <person name="Sagot M.F."/>
            <person name="Pereira M."/>
            <person name="Stoco P.H."/>
            <person name="de Mendonca-Neto R.P."/>
            <person name="Teixeira S.M."/>
            <person name="Maciel T.E."/>
            <person name="de Oliveira Mendes T.A."/>
            <person name="Urmenyi T.P."/>
            <person name="de Souza W."/>
            <person name="Schenkman S."/>
            <person name="de Vasconcelos A.T."/>
        </authorList>
    </citation>
    <scope>NUCLEOTIDE SEQUENCE [LARGE SCALE GENOMIC DNA]</scope>
</reference>
<evidence type="ECO:0000256" key="1">
    <source>
        <dbReference type="SAM" id="MobiDB-lite"/>
    </source>
</evidence>
<evidence type="ECO:0000313" key="2">
    <source>
        <dbReference type="EMBL" id="EPY15911.1"/>
    </source>
</evidence>
<protein>
    <submittedName>
        <fullName evidence="2">Uncharacterized protein</fullName>
    </submittedName>
</protein>
<evidence type="ECO:0000313" key="3">
    <source>
        <dbReference type="Proteomes" id="UP000015354"/>
    </source>
</evidence>
<dbReference type="Proteomes" id="UP000015354">
    <property type="component" value="Unassembled WGS sequence"/>
</dbReference>
<keyword evidence="3" id="KW-1185">Reference proteome</keyword>
<gene>
    <name evidence="2" type="ORF">STCU_11676</name>
</gene>
<name>S9UMG8_9TRYP</name>
<organism evidence="2 3">
    <name type="scientific">Strigomonas culicis</name>
    <dbReference type="NCBI Taxonomy" id="28005"/>
    <lineage>
        <taxon>Eukaryota</taxon>
        <taxon>Discoba</taxon>
        <taxon>Euglenozoa</taxon>
        <taxon>Kinetoplastea</taxon>
        <taxon>Metakinetoplastina</taxon>
        <taxon>Trypanosomatida</taxon>
        <taxon>Trypanosomatidae</taxon>
        <taxon>Strigomonadinae</taxon>
        <taxon>Strigomonas</taxon>
    </lineage>
</organism>
<comment type="caution">
    <text evidence="2">The sequence shown here is derived from an EMBL/GenBank/DDBJ whole genome shotgun (WGS) entry which is preliminary data.</text>
</comment>
<feature type="compositionally biased region" description="Polar residues" evidence="1">
    <location>
        <begin position="1"/>
        <end position="10"/>
    </location>
</feature>
<dbReference type="AlphaFoldDB" id="S9UMG8"/>
<accession>S9UMG8</accession>
<sequence>MNAGSSSPTRRQPAVLAPPAAKPRPTYTGQREEAMRAAGGDAEELPPLPPAAPGGAETLPRDGETVLATQKKKY</sequence>
<feature type="region of interest" description="Disordered" evidence="1">
    <location>
        <begin position="1"/>
        <end position="74"/>
    </location>
</feature>
<dbReference type="EMBL" id="ATMH01011663">
    <property type="protein sequence ID" value="EPY15911.1"/>
    <property type="molecule type" value="Genomic_DNA"/>
</dbReference>
<proteinExistence type="predicted"/>